<accession>A0A9W6U3Y5</accession>
<evidence type="ECO:0000256" key="6">
    <source>
        <dbReference type="SAM" id="MobiDB-lite"/>
    </source>
</evidence>
<comment type="function">
    <text evidence="5">Effector that suppresses plant defense responses during pathogen infection.</text>
</comment>
<gene>
    <name evidence="7" type="ORF">Pfra01_000457300</name>
</gene>
<comment type="similarity">
    <text evidence="2 5">Belongs to the RxLR effector family.</text>
</comment>
<comment type="domain">
    <text evidence="5">The RxLR-dEER motif acts to carry the protein into the host cell cytoplasm through binding to cell surface phosphatidylinositol-3-phosphate.</text>
</comment>
<protein>
    <recommendedName>
        <fullName evidence="5">RxLR effector protein</fullName>
    </recommendedName>
</protein>
<evidence type="ECO:0000313" key="8">
    <source>
        <dbReference type="Proteomes" id="UP001165121"/>
    </source>
</evidence>
<dbReference type="Proteomes" id="UP001165121">
    <property type="component" value="Unassembled WGS sequence"/>
</dbReference>
<keyword evidence="3 5" id="KW-0964">Secreted</keyword>
<reference evidence="7" key="1">
    <citation type="submission" date="2023-04" db="EMBL/GenBank/DDBJ databases">
        <title>Phytophthora fragariaefolia NBRC 109709.</title>
        <authorList>
            <person name="Ichikawa N."/>
            <person name="Sato H."/>
            <person name="Tonouchi N."/>
        </authorList>
    </citation>
    <scope>NUCLEOTIDE SEQUENCE</scope>
    <source>
        <strain evidence="7">NBRC 109709</strain>
    </source>
</reference>
<proteinExistence type="inferred from homology"/>
<feature type="compositionally biased region" description="Polar residues" evidence="6">
    <location>
        <begin position="49"/>
        <end position="61"/>
    </location>
</feature>
<comment type="caution">
    <text evidence="7">The sequence shown here is derived from an EMBL/GenBank/DDBJ whole genome shotgun (WGS) entry which is preliminary data.</text>
</comment>
<evidence type="ECO:0000256" key="4">
    <source>
        <dbReference type="ARBA" id="ARBA00022729"/>
    </source>
</evidence>
<organism evidence="7 8">
    <name type="scientific">Phytophthora fragariaefolia</name>
    <dbReference type="NCBI Taxonomy" id="1490495"/>
    <lineage>
        <taxon>Eukaryota</taxon>
        <taxon>Sar</taxon>
        <taxon>Stramenopiles</taxon>
        <taxon>Oomycota</taxon>
        <taxon>Peronosporomycetes</taxon>
        <taxon>Peronosporales</taxon>
        <taxon>Peronosporaceae</taxon>
        <taxon>Phytophthora</taxon>
    </lineage>
</organism>
<evidence type="ECO:0000256" key="1">
    <source>
        <dbReference type="ARBA" id="ARBA00004613"/>
    </source>
</evidence>
<evidence type="ECO:0000256" key="3">
    <source>
        <dbReference type="ARBA" id="ARBA00022525"/>
    </source>
</evidence>
<dbReference type="AlphaFoldDB" id="A0A9W6U3Y5"/>
<dbReference type="EMBL" id="BSXT01000362">
    <property type="protein sequence ID" value="GMF25509.1"/>
    <property type="molecule type" value="Genomic_DNA"/>
</dbReference>
<keyword evidence="8" id="KW-1185">Reference proteome</keyword>
<feature type="region of interest" description="Disordered" evidence="6">
    <location>
        <begin position="49"/>
        <end position="82"/>
    </location>
</feature>
<evidence type="ECO:0000313" key="7">
    <source>
        <dbReference type="EMBL" id="GMF25509.1"/>
    </source>
</evidence>
<sequence>MGCLLPPHFIILNPALKLPVAANVFMRLSQVLVVVAVSFLVASEAFSTTKDPNQAQTVTSSGEHRPLRTHNKVVEDDDSSSDERAITDLEMKTILKDMGIWDVVKKTPNKLLTLDRYEEYRKKANQFMESKGKTKKAPMIERERYY</sequence>
<dbReference type="InterPro" id="IPR031825">
    <property type="entry name" value="RXLR"/>
</dbReference>
<dbReference type="Pfam" id="PF16810">
    <property type="entry name" value="RXLR"/>
    <property type="match status" value="1"/>
</dbReference>
<evidence type="ECO:0000256" key="2">
    <source>
        <dbReference type="ARBA" id="ARBA00010400"/>
    </source>
</evidence>
<name>A0A9W6U3Y5_9STRA</name>
<keyword evidence="4" id="KW-0732">Signal</keyword>
<evidence type="ECO:0000256" key="5">
    <source>
        <dbReference type="RuleBase" id="RU367124"/>
    </source>
</evidence>
<comment type="subcellular location">
    <subcellularLocation>
        <location evidence="1 5">Secreted</location>
    </subcellularLocation>
</comment>